<evidence type="ECO:0000313" key="2">
    <source>
        <dbReference type="Proteomes" id="UP000255233"/>
    </source>
</evidence>
<proteinExistence type="predicted"/>
<evidence type="ECO:0000313" key="1">
    <source>
        <dbReference type="EMBL" id="SUE33869.1"/>
    </source>
</evidence>
<dbReference type="STRING" id="880526.GCA_000427365_00364"/>
<organism evidence="1 2">
    <name type="scientific">Rikenella microfusus</name>
    <dbReference type="NCBI Taxonomy" id="28139"/>
    <lineage>
        <taxon>Bacteria</taxon>
        <taxon>Pseudomonadati</taxon>
        <taxon>Bacteroidota</taxon>
        <taxon>Bacteroidia</taxon>
        <taxon>Bacteroidales</taxon>
        <taxon>Rikenellaceae</taxon>
        <taxon>Rikenella</taxon>
    </lineage>
</organism>
<accession>A0A379MSX1</accession>
<keyword evidence="2" id="KW-1185">Reference proteome</keyword>
<dbReference type="OrthoDB" id="7054050at2"/>
<dbReference type="RefSeq" id="WP_027290243.1">
    <property type="nucleotide sequence ID" value="NZ_UGVL01000001.1"/>
</dbReference>
<sequence>MSGIIYYPFISLPPKAWTYRQLLYYDEISTVVPMEYFHDPTLYPRHMQELIREELVIPQNFSGDYDIQNQLHIQFIRYLRNNDLTKRQAAFRGEHYMSVSAHVMYATKFKPHESVLSSQIYESKFGPAILHELQELGLARHENHSMYYVEKKTAFDLMYMLTSLIASRIDAFPITDQFPFFAIKSQDDVIVRTRNEKRDVLLKNIMPLPEDIDLGRLMRFKERHNDLLSRFRTEIEAIVLNDAITVNTELFDTTLNRIKEQRDEITRRMEEYNYRNILKYSVHGMIPFAAAALEGEFNRNVLITGSITLSIAIATAISNLNPNRIDNTSGMKYLALANRTFRNFRE</sequence>
<reference evidence="1 2" key="1">
    <citation type="submission" date="2018-06" db="EMBL/GenBank/DDBJ databases">
        <authorList>
            <consortium name="Pathogen Informatics"/>
            <person name="Doyle S."/>
        </authorList>
    </citation>
    <scope>NUCLEOTIDE SEQUENCE [LARGE SCALE GENOMIC DNA]</scope>
    <source>
        <strain evidence="1 2">NCTC11190</strain>
    </source>
</reference>
<dbReference type="AlphaFoldDB" id="A0A379MSX1"/>
<gene>
    <name evidence="1" type="ORF">NCTC11190_01083</name>
</gene>
<name>A0A379MSX1_9BACT</name>
<protein>
    <submittedName>
        <fullName evidence="1">Uncharacterized protein</fullName>
    </submittedName>
</protein>
<dbReference type="EMBL" id="UGVL01000001">
    <property type="protein sequence ID" value="SUE33869.1"/>
    <property type="molecule type" value="Genomic_DNA"/>
</dbReference>
<dbReference type="Proteomes" id="UP000255233">
    <property type="component" value="Unassembled WGS sequence"/>
</dbReference>